<dbReference type="EMBL" id="CAUOFW020000954">
    <property type="protein sequence ID" value="CAK9139334.1"/>
    <property type="molecule type" value="Genomic_DNA"/>
</dbReference>
<feature type="compositionally biased region" description="Acidic residues" evidence="1">
    <location>
        <begin position="48"/>
        <end position="60"/>
    </location>
</feature>
<proteinExistence type="predicted"/>
<evidence type="ECO:0000256" key="1">
    <source>
        <dbReference type="SAM" id="MobiDB-lite"/>
    </source>
</evidence>
<dbReference type="AlphaFoldDB" id="A0ABC8R2X5"/>
<evidence type="ECO:0000313" key="3">
    <source>
        <dbReference type="Proteomes" id="UP001642360"/>
    </source>
</evidence>
<accession>A0ABC8R2X5</accession>
<protein>
    <submittedName>
        <fullName evidence="2">Uncharacterized protein</fullName>
    </submittedName>
</protein>
<evidence type="ECO:0000313" key="2">
    <source>
        <dbReference type="EMBL" id="CAK9139334.1"/>
    </source>
</evidence>
<reference evidence="2 3" key="1">
    <citation type="submission" date="2024-02" db="EMBL/GenBank/DDBJ databases">
        <authorList>
            <person name="Vignale AGUSTIN F."/>
            <person name="Sosa J E."/>
            <person name="Modenutti C."/>
        </authorList>
    </citation>
    <scope>NUCLEOTIDE SEQUENCE [LARGE SCALE GENOMIC DNA]</scope>
</reference>
<organism evidence="2 3">
    <name type="scientific">Ilex paraguariensis</name>
    <name type="common">yerba mate</name>
    <dbReference type="NCBI Taxonomy" id="185542"/>
    <lineage>
        <taxon>Eukaryota</taxon>
        <taxon>Viridiplantae</taxon>
        <taxon>Streptophyta</taxon>
        <taxon>Embryophyta</taxon>
        <taxon>Tracheophyta</taxon>
        <taxon>Spermatophyta</taxon>
        <taxon>Magnoliopsida</taxon>
        <taxon>eudicotyledons</taxon>
        <taxon>Gunneridae</taxon>
        <taxon>Pentapetalae</taxon>
        <taxon>asterids</taxon>
        <taxon>campanulids</taxon>
        <taxon>Aquifoliales</taxon>
        <taxon>Aquifoliaceae</taxon>
        <taxon>Ilex</taxon>
    </lineage>
</organism>
<gene>
    <name evidence="2" type="ORF">ILEXP_LOCUS6723</name>
</gene>
<feature type="region of interest" description="Disordered" evidence="1">
    <location>
        <begin position="39"/>
        <end position="60"/>
    </location>
</feature>
<keyword evidence="3" id="KW-1185">Reference proteome</keyword>
<name>A0ABC8R2X5_9AQUA</name>
<sequence>MRRACVELILTVPTCSYFEFGHVEGLEVENWESWFKPNIEEAAQGGGEQDEEYNEDEDEATTSAATATLLVWVKRGWYVCSPGWWSSNREGGVSVARRLL</sequence>
<comment type="caution">
    <text evidence="2">The sequence shown here is derived from an EMBL/GenBank/DDBJ whole genome shotgun (WGS) entry which is preliminary data.</text>
</comment>
<dbReference type="Proteomes" id="UP001642360">
    <property type="component" value="Unassembled WGS sequence"/>
</dbReference>